<reference evidence="1" key="2">
    <citation type="journal article" date="2023" name="IMA Fungus">
        <title>Comparative genomic study of the Penicillium genus elucidates a diverse pangenome and 15 lateral gene transfer events.</title>
        <authorList>
            <person name="Petersen C."/>
            <person name="Sorensen T."/>
            <person name="Nielsen M.R."/>
            <person name="Sondergaard T.E."/>
            <person name="Sorensen J.L."/>
            <person name="Fitzpatrick D.A."/>
            <person name="Frisvad J.C."/>
            <person name="Nielsen K.L."/>
        </authorList>
    </citation>
    <scope>NUCLEOTIDE SEQUENCE</scope>
    <source>
        <strain evidence="1">IBT 15544</strain>
    </source>
</reference>
<keyword evidence="2" id="KW-1185">Reference proteome</keyword>
<reference evidence="1" key="1">
    <citation type="submission" date="2022-12" db="EMBL/GenBank/DDBJ databases">
        <authorList>
            <person name="Petersen C."/>
        </authorList>
    </citation>
    <scope>NUCLEOTIDE SEQUENCE</scope>
    <source>
        <strain evidence="1">IBT 15544</strain>
    </source>
</reference>
<accession>A0A9W9JEP8</accession>
<name>A0A9W9JEP8_9EURO</name>
<dbReference type="RefSeq" id="XP_058306117.1">
    <property type="nucleotide sequence ID" value="XM_058456129.1"/>
</dbReference>
<gene>
    <name evidence="1" type="ORF">N7498_009067</name>
</gene>
<dbReference type="AlphaFoldDB" id="A0A9W9JEP8"/>
<dbReference type="EMBL" id="JAPQKR010000015">
    <property type="protein sequence ID" value="KAJ5195629.1"/>
    <property type="molecule type" value="Genomic_DNA"/>
</dbReference>
<sequence>MFVGYAILAHGVPTAWWKDVTTAEAKEEIQTKCRECAPLADVQYVAWAKGDQHAKAKAKSTLVVSFVNPRDAKEVLSTKLTIRNHPSKTELYLPRGPIPAHLGVPGNELADEHAKRAIGWRSDKQHVSPPDERFSDRVLRSAAERMIKKSLKGKWAHSWKIGKHGSHLRRWLPVVEPARTAMKRYSDLSAAQSAGLFQARTSKIGLNHFLASIDRADTE</sequence>
<proteinExistence type="predicted"/>
<evidence type="ECO:0000313" key="2">
    <source>
        <dbReference type="Proteomes" id="UP001150904"/>
    </source>
</evidence>
<comment type="caution">
    <text evidence="1">The sequence shown here is derived from an EMBL/GenBank/DDBJ whole genome shotgun (WGS) entry which is preliminary data.</text>
</comment>
<evidence type="ECO:0000313" key="1">
    <source>
        <dbReference type="EMBL" id="KAJ5195629.1"/>
    </source>
</evidence>
<organism evidence="1 2">
    <name type="scientific">Penicillium cinerascens</name>
    <dbReference type="NCBI Taxonomy" id="70096"/>
    <lineage>
        <taxon>Eukaryota</taxon>
        <taxon>Fungi</taxon>
        <taxon>Dikarya</taxon>
        <taxon>Ascomycota</taxon>
        <taxon>Pezizomycotina</taxon>
        <taxon>Eurotiomycetes</taxon>
        <taxon>Eurotiomycetidae</taxon>
        <taxon>Eurotiales</taxon>
        <taxon>Aspergillaceae</taxon>
        <taxon>Penicillium</taxon>
    </lineage>
</organism>
<dbReference type="Proteomes" id="UP001150904">
    <property type="component" value="Unassembled WGS sequence"/>
</dbReference>
<protein>
    <submittedName>
        <fullName evidence="1">Uncharacterized protein</fullName>
    </submittedName>
</protein>
<dbReference type="OrthoDB" id="4362727at2759"/>
<dbReference type="GeneID" id="83183430"/>